<name>A0A427AG76_ENSVE</name>
<proteinExistence type="predicted"/>
<feature type="compositionally biased region" description="Basic and acidic residues" evidence="1">
    <location>
        <begin position="201"/>
        <end position="210"/>
    </location>
</feature>
<organism evidence="2 3">
    <name type="scientific">Ensete ventricosum</name>
    <name type="common">Abyssinian banana</name>
    <name type="synonym">Musa ensete</name>
    <dbReference type="NCBI Taxonomy" id="4639"/>
    <lineage>
        <taxon>Eukaryota</taxon>
        <taxon>Viridiplantae</taxon>
        <taxon>Streptophyta</taxon>
        <taxon>Embryophyta</taxon>
        <taxon>Tracheophyta</taxon>
        <taxon>Spermatophyta</taxon>
        <taxon>Magnoliopsida</taxon>
        <taxon>Liliopsida</taxon>
        <taxon>Zingiberales</taxon>
        <taxon>Musaceae</taxon>
        <taxon>Ensete</taxon>
    </lineage>
</organism>
<dbReference type="EMBL" id="AMZH03002539">
    <property type="protein sequence ID" value="RRT75249.1"/>
    <property type="molecule type" value="Genomic_DNA"/>
</dbReference>
<comment type="caution">
    <text evidence="2">The sequence shown here is derived from an EMBL/GenBank/DDBJ whole genome shotgun (WGS) entry which is preliminary data.</text>
</comment>
<sequence>MENRGSSISISLIDITVLRSQLDKPLSWRSMSAAAAADIFGERCWYWKSEDLESLPTFEGDSMAKGEEGLSGFTGAVHAVLHKELGRIGMAMAFLLLHRLFRPASLLFPVSASVVAPASEGAPPFGHRAAIQDISRAHELMSQLQAVLLQLPAGGWSQLGADIVKEILKLTTSALSGGSSDDDGDETEAAASVPARRGRARSGETGDCQK</sequence>
<reference evidence="2 3" key="1">
    <citation type="journal article" date="2014" name="Agronomy (Basel)">
        <title>A Draft Genome Sequence for Ensete ventricosum, the Drought-Tolerant Tree Against Hunger.</title>
        <authorList>
            <person name="Harrison J."/>
            <person name="Moore K.A."/>
            <person name="Paszkiewicz K."/>
            <person name="Jones T."/>
            <person name="Grant M."/>
            <person name="Ambacheew D."/>
            <person name="Muzemil S."/>
            <person name="Studholme D.J."/>
        </authorList>
    </citation>
    <scope>NUCLEOTIDE SEQUENCE [LARGE SCALE GENOMIC DNA]</scope>
</reference>
<dbReference type="AlphaFoldDB" id="A0A427AG76"/>
<protein>
    <submittedName>
        <fullName evidence="2">Uncharacterized protein</fullName>
    </submittedName>
</protein>
<dbReference type="Proteomes" id="UP000287651">
    <property type="component" value="Unassembled WGS sequence"/>
</dbReference>
<feature type="region of interest" description="Disordered" evidence="1">
    <location>
        <begin position="175"/>
        <end position="210"/>
    </location>
</feature>
<accession>A0A427AG76</accession>
<evidence type="ECO:0000256" key="1">
    <source>
        <dbReference type="SAM" id="MobiDB-lite"/>
    </source>
</evidence>
<evidence type="ECO:0000313" key="3">
    <source>
        <dbReference type="Proteomes" id="UP000287651"/>
    </source>
</evidence>
<gene>
    <name evidence="2" type="ORF">B296_00009623</name>
</gene>
<evidence type="ECO:0000313" key="2">
    <source>
        <dbReference type="EMBL" id="RRT75249.1"/>
    </source>
</evidence>